<feature type="region of interest" description="Disordered" evidence="9">
    <location>
        <begin position="69"/>
        <end position="89"/>
    </location>
</feature>
<evidence type="ECO:0000256" key="1">
    <source>
        <dbReference type="ARBA" id="ARBA00004141"/>
    </source>
</evidence>
<feature type="transmembrane region" description="Helical" evidence="10">
    <location>
        <begin position="1411"/>
        <end position="1431"/>
    </location>
</feature>
<feature type="transmembrane region" description="Helical" evidence="10">
    <location>
        <begin position="143"/>
        <end position="164"/>
    </location>
</feature>
<comment type="caution">
    <text evidence="11">The sequence shown here is derived from an EMBL/GenBank/DDBJ whole genome shotgun (WGS) entry which is preliminary data.</text>
</comment>
<feature type="transmembrane region" description="Helical" evidence="10">
    <location>
        <begin position="282"/>
        <end position="306"/>
    </location>
</feature>
<dbReference type="GO" id="GO:0016020">
    <property type="term" value="C:membrane"/>
    <property type="evidence" value="ECO:0007669"/>
    <property type="project" value="UniProtKB-SubCell"/>
</dbReference>
<dbReference type="Pfam" id="PF03169">
    <property type="entry name" value="OPT"/>
    <property type="match status" value="2"/>
</dbReference>
<dbReference type="GO" id="GO:0015031">
    <property type="term" value="P:protein transport"/>
    <property type="evidence" value="ECO:0007669"/>
    <property type="project" value="UniProtKB-KW"/>
</dbReference>
<keyword evidence="3" id="KW-0813">Transport</keyword>
<evidence type="ECO:0000256" key="7">
    <source>
        <dbReference type="ARBA" id="ARBA00022989"/>
    </source>
</evidence>
<feature type="transmembrane region" description="Helical" evidence="10">
    <location>
        <begin position="1332"/>
        <end position="1353"/>
    </location>
</feature>
<feature type="transmembrane region" description="Helical" evidence="10">
    <location>
        <begin position="185"/>
        <end position="206"/>
    </location>
</feature>
<comment type="subcellular location">
    <subcellularLocation>
        <location evidence="1">Membrane</location>
        <topology evidence="1">Multi-pass membrane protein</topology>
    </subcellularLocation>
</comment>
<feature type="transmembrane region" description="Helical" evidence="10">
    <location>
        <begin position="218"/>
        <end position="238"/>
    </location>
</feature>
<organism evidence="11 12">
    <name type="scientific">Thanatephorus cucumeris (strain AG1-IA)</name>
    <name type="common">Rice sheath blight fungus</name>
    <name type="synonym">Rhizoctonia solani</name>
    <dbReference type="NCBI Taxonomy" id="983506"/>
    <lineage>
        <taxon>Eukaryota</taxon>
        <taxon>Fungi</taxon>
        <taxon>Dikarya</taxon>
        <taxon>Basidiomycota</taxon>
        <taxon>Agaricomycotina</taxon>
        <taxon>Agaricomycetes</taxon>
        <taxon>Cantharellales</taxon>
        <taxon>Ceratobasidiaceae</taxon>
        <taxon>Rhizoctonia</taxon>
        <taxon>Rhizoctonia solani AG-1</taxon>
    </lineage>
</organism>
<accession>L8WK09</accession>
<dbReference type="InterPro" id="IPR004648">
    <property type="entry name" value="Oligpept_transpt"/>
</dbReference>
<dbReference type="PANTHER" id="PTHR22601">
    <property type="entry name" value="ISP4 LIKE PROTEIN"/>
    <property type="match status" value="1"/>
</dbReference>
<feature type="transmembrane region" description="Helical" evidence="10">
    <location>
        <begin position="635"/>
        <end position="652"/>
    </location>
</feature>
<proteinExistence type="inferred from homology"/>
<evidence type="ECO:0000256" key="8">
    <source>
        <dbReference type="ARBA" id="ARBA00023136"/>
    </source>
</evidence>
<dbReference type="OrthoDB" id="9986677at2759"/>
<evidence type="ECO:0000256" key="4">
    <source>
        <dbReference type="ARBA" id="ARBA00022692"/>
    </source>
</evidence>
<feature type="compositionally biased region" description="Basic and acidic residues" evidence="9">
    <location>
        <begin position="857"/>
        <end position="866"/>
    </location>
</feature>
<feature type="transmembrane region" description="Helical" evidence="10">
    <location>
        <begin position="738"/>
        <end position="758"/>
    </location>
</feature>
<dbReference type="EMBL" id="AFRT01002876">
    <property type="protein sequence ID" value="ELU37077.1"/>
    <property type="molecule type" value="Genomic_DNA"/>
</dbReference>
<feature type="transmembrane region" description="Helical" evidence="10">
    <location>
        <begin position="1019"/>
        <end position="1039"/>
    </location>
</feature>
<keyword evidence="8 10" id="KW-0472">Membrane</keyword>
<comment type="similarity">
    <text evidence="2">Belongs to the oligopeptide OPT transporter family.</text>
</comment>
<evidence type="ECO:0000256" key="2">
    <source>
        <dbReference type="ARBA" id="ARBA00008807"/>
    </source>
</evidence>
<feature type="transmembrane region" description="Helical" evidence="10">
    <location>
        <begin position="509"/>
        <end position="529"/>
    </location>
</feature>
<dbReference type="NCBIfam" id="TIGR00727">
    <property type="entry name" value="ISP4_OPT"/>
    <property type="match status" value="2"/>
</dbReference>
<dbReference type="OMA" id="QEQGHIN"/>
<reference evidence="11 12" key="1">
    <citation type="journal article" date="2013" name="Nat. Commun.">
        <title>The evolution and pathogenic mechanisms of the rice sheath blight pathogen.</title>
        <authorList>
            <person name="Zheng A."/>
            <person name="Lin R."/>
            <person name="Xu L."/>
            <person name="Qin P."/>
            <person name="Tang C."/>
            <person name="Ai P."/>
            <person name="Zhang D."/>
            <person name="Liu Y."/>
            <person name="Sun Z."/>
            <person name="Feng H."/>
            <person name="Wang Y."/>
            <person name="Chen Y."/>
            <person name="Liang X."/>
            <person name="Fu R."/>
            <person name="Li Q."/>
            <person name="Zhang J."/>
            <person name="Yu X."/>
            <person name="Xie Z."/>
            <person name="Ding L."/>
            <person name="Guan P."/>
            <person name="Tang J."/>
            <person name="Liang Y."/>
            <person name="Wang S."/>
            <person name="Deng Q."/>
            <person name="Li S."/>
            <person name="Zhu J."/>
            <person name="Wang L."/>
            <person name="Liu H."/>
            <person name="Li P."/>
        </authorList>
    </citation>
    <scope>NUCLEOTIDE SEQUENCE [LARGE SCALE GENOMIC DNA]</scope>
    <source>
        <strain evidence="12">AG-1 IA</strain>
    </source>
</reference>
<evidence type="ECO:0000256" key="3">
    <source>
        <dbReference type="ARBA" id="ARBA00022448"/>
    </source>
</evidence>
<keyword evidence="6" id="KW-0653">Protein transport</keyword>
<feature type="transmembrane region" description="Helical" evidence="10">
    <location>
        <begin position="483"/>
        <end position="503"/>
    </location>
</feature>
<feature type="transmembrane region" description="Helical" evidence="10">
    <location>
        <begin position="1121"/>
        <end position="1140"/>
    </location>
</feature>
<evidence type="ECO:0000256" key="6">
    <source>
        <dbReference type="ARBA" id="ARBA00022927"/>
    </source>
</evidence>
<feature type="transmembrane region" description="Helical" evidence="10">
    <location>
        <begin position="1259"/>
        <end position="1278"/>
    </location>
</feature>
<evidence type="ECO:0000313" key="12">
    <source>
        <dbReference type="Proteomes" id="UP000011668"/>
    </source>
</evidence>
<dbReference type="GO" id="GO:0035673">
    <property type="term" value="F:oligopeptide transmembrane transporter activity"/>
    <property type="evidence" value="ECO:0007669"/>
    <property type="project" value="InterPro"/>
</dbReference>
<feature type="transmembrane region" description="Helical" evidence="10">
    <location>
        <begin position="1536"/>
        <end position="1554"/>
    </location>
</feature>
<keyword evidence="4 10" id="KW-0812">Transmembrane</keyword>
<feature type="transmembrane region" description="Helical" evidence="10">
    <location>
        <begin position="326"/>
        <end position="345"/>
    </location>
</feature>
<keyword evidence="5" id="KW-0571">Peptide transport</keyword>
<dbReference type="HOGENOM" id="CLU_239648_0_0_1"/>
<feature type="transmembrane region" description="Helical" evidence="10">
    <location>
        <begin position="709"/>
        <end position="726"/>
    </location>
</feature>
<keyword evidence="12" id="KW-1185">Reference proteome</keyword>
<feature type="transmembrane region" description="Helical" evidence="10">
    <location>
        <begin position="659"/>
        <end position="680"/>
    </location>
</feature>
<evidence type="ECO:0000256" key="10">
    <source>
        <dbReference type="SAM" id="Phobius"/>
    </source>
</evidence>
<evidence type="ECO:0000256" key="9">
    <source>
        <dbReference type="SAM" id="MobiDB-lite"/>
    </source>
</evidence>
<feature type="transmembrane region" description="Helical" evidence="10">
    <location>
        <begin position="357"/>
        <end position="376"/>
    </location>
</feature>
<protein>
    <submittedName>
        <fullName evidence="11">Oligopeptide transporter</fullName>
    </submittedName>
</protein>
<feature type="transmembrane region" description="Helical" evidence="10">
    <location>
        <begin position="1561"/>
        <end position="1582"/>
    </location>
</feature>
<gene>
    <name evidence="11" type="ORF">AG1IA_08898</name>
</gene>
<feature type="transmembrane region" description="Helical" evidence="10">
    <location>
        <begin position="1228"/>
        <end position="1247"/>
    </location>
</feature>
<dbReference type="NCBIfam" id="TIGR00728">
    <property type="entry name" value="OPT_sfam"/>
    <property type="match status" value="2"/>
</dbReference>
<feature type="transmembrane region" description="Helical" evidence="10">
    <location>
        <begin position="430"/>
        <end position="451"/>
    </location>
</feature>
<feature type="transmembrane region" description="Helical" evidence="10">
    <location>
        <begin position="1495"/>
        <end position="1516"/>
    </location>
</feature>
<feature type="region of interest" description="Disordered" evidence="9">
    <location>
        <begin position="898"/>
        <end position="918"/>
    </location>
</feature>
<feature type="transmembrane region" description="Helical" evidence="10">
    <location>
        <begin position="117"/>
        <end position="137"/>
    </location>
</feature>
<evidence type="ECO:0000313" key="11">
    <source>
        <dbReference type="EMBL" id="ELU37077.1"/>
    </source>
</evidence>
<feature type="transmembrane region" description="Helical" evidence="10">
    <location>
        <begin position="1611"/>
        <end position="1628"/>
    </location>
</feature>
<name>L8WK09_THACA</name>
<feature type="region of interest" description="Disordered" evidence="9">
    <location>
        <begin position="833"/>
        <end position="885"/>
    </location>
</feature>
<feature type="transmembrane region" description="Helical" evidence="10">
    <location>
        <begin position="1184"/>
        <end position="1208"/>
    </location>
</feature>
<keyword evidence="7 10" id="KW-1133">Transmembrane helix</keyword>
<feature type="transmembrane region" description="Helical" evidence="10">
    <location>
        <begin position="593"/>
        <end position="615"/>
    </location>
</feature>
<feature type="transmembrane region" description="Helical" evidence="10">
    <location>
        <begin position="1640"/>
        <end position="1660"/>
    </location>
</feature>
<dbReference type="Proteomes" id="UP000011668">
    <property type="component" value="Unassembled WGS sequence"/>
</dbReference>
<feature type="transmembrane region" description="Helical" evidence="10">
    <location>
        <begin position="1385"/>
        <end position="1405"/>
    </location>
</feature>
<feature type="transmembrane region" description="Helical" evidence="10">
    <location>
        <begin position="1046"/>
        <end position="1066"/>
    </location>
</feature>
<evidence type="ECO:0000256" key="5">
    <source>
        <dbReference type="ARBA" id="ARBA00022856"/>
    </source>
</evidence>
<sequence>MLAVSKAVFKTPWSVYAHSLRPAPIPLLPLLVERRGRLFAMSTINVEKTSSSGSFDKKDPEIGMKVEPVSGAGSECSDPNLGGTQLDGLEEDSPYPEVRSAVANTDDPDMPCNTLRAWILGIIWAMILPGLNQFFYFRYPSVTIGNLVAQLLSFPMGRFLAFVLPRRRICGIDLNPGPFSIKEHVLITVMATVGSGSAYATDIVAVQRVYYGQIWNFGYQWMIVMSTQLIGFSIGGIARRFLVAPPSMIWPANLVYCALFNTLHSQQYAGAGSRGGISRERFFLFAFFGSFAWYFLPGYLFTALSYFSWVCWIAPNNVKVNQMFGVVHGLGMSLITFDWSQIAYIGSPLATPWWAEANVFGGFIFFFWFLTPILYYTNTWYAQYMPISSRTSYDNEMKSYNVKRILNADATLNLAAYKAYSPLFLSTTFAISYGLSFASITATLVHAFLYYRKQIWTQARRSLSEQPDIHARLMSRYPQVPEWWYVVIFVPTVIFGLVSIEVWHTQMPVWAFFLALVIAFVYIIPIGMIQAITNQQVGLNVVTELVIGYALPGHPIAMMMFKTWGYITMAQALQFTSDFKLGHYMKIPPRPMFTAQVAATVIAGTVQLGVQAWMFTNIPGMCSTDQPDGFICPSTEVFGTASIVWGVIGPALQFSKGQLYYGLVFFFLFGTIAPVIPWAITRKYPNSFFKYINFPVILSGTGAIPPASAINYVPWAIVGFIFQYVIRRRHFQWWTKYNYVLSAGLDSGVAISIVVIFFCLQYPKNGTIGANNVLNWWGNTVYSNTADGLGTPLKVLAPGEKFGPSSCNERAFTLQSGWWCPLANTNITISGPDLGLGEEGERPLAEAKASPPSITDRSAKNKERAHGRGGFNWASGKPGKVTTPFGPKEEEVIEQVEGRASSSPIARHPPPAPKHPLRPSLVERCNYLRLPYLSVMESIVNENTPRSTPSFDRKDSELGVKHEPVTSEVVAEVTGAQFDDPNLDPSRLGELEEDSPYPEVRSAVANTDDPDMPCSTIRAWMLGLVWAIVLPGLNQFFYFRYPSVTIGNLVAQLLSFPMGRFLAYILPRWSVFGMELNPGPFSIKEHVLVTVMATVGAAQAYATDIVAVQRVFYGQTWNFGYQWMVVMSTQLIGFSIGGIARRFLVSPPSMIWPANLVYCALFNTLHSQQYAGAGSRGGISRERFFLFAFFGSFAWYFLPGYLFTALSYFSWVCWIAPNNVKVNQMFGVVHGLGMSLITFDWSQIAYIGSPLATPWWAEANVFGGFIFFFWFLTPILYYTNTWYAQYMPISSRTSYDNEMKSYNVKRILNADATLNLAAYKSYSPLFLSTTFAMSYGLSFASIIATLVHAFLYYRKQIWIQARRSLSEQPDIHARLMSRYPQVPEWWYALIFIPTVIFGIVAIEIWPTQMPVWAFFLALVISFVYIIPIGMIQAITNQQVGLNVITELVIGYALPGHPVAMMLFKTWGYISMAQALQFTSDFKLGHYMKIPPRPMFVAQVFATVIAGTTQLGVQAWMFTNIAGMCSEDQPDGFICPGTQVFGTASIIWGVIGPALQFSKGQLYYGLVFFFIFGAIAPIIPWAITRKYPNSIVKYINFPVILSGTGSIPPASAINYVPWAIVGFIFQFLIRKRHFQWWAKYNYVLSAALDSGVAMSIIIIFFCLQYPKNGAIGANNVLTWWGNTVYDDTADSLGTPLRVLSPGEKFGPSVCLDVYSRGSTFTPGILSRVSNGKSDLPDQGSQML</sequence>
<dbReference type="InterPro" id="IPR004813">
    <property type="entry name" value="OPT"/>
</dbReference>